<organism evidence="2 3">
    <name type="scientific">Vibrio alginolyticus</name>
    <dbReference type="NCBI Taxonomy" id="663"/>
    <lineage>
        <taxon>Bacteria</taxon>
        <taxon>Pseudomonadati</taxon>
        <taxon>Pseudomonadota</taxon>
        <taxon>Gammaproteobacteria</taxon>
        <taxon>Vibrionales</taxon>
        <taxon>Vibrionaceae</taxon>
        <taxon>Vibrio</taxon>
    </lineage>
</organism>
<accession>A0A7Y4F0X1</accession>
<feature type="domain" description="YozE SAM-like" evidence="1">
    <location>
        <begin position="5"/>
        <end position="67"/>
    </location>
</feature>
<dbReference type="AlphaFoldDB" id="A0A7Y4F0X1"/>
<proteinExistence type="predicted"/>
<evidence type="ECO:0000313" key="3">
    <source>
        <dbReference type="Proteomes" id="UP000532247"/>
    </source>
</evidence>
<dbReference type="Gene3D" id="1.10.150.260">
    <property type="entry name" value="YozE SAM-like"/>
    <property type="match status" value="2"/>
</dbReference>
<comment type="caution">
    <text evidence="2">The sequence shown here is derived from an EMBL/GenBank/DDBJ whole genome shotgun (WGS) entry which is preliminary data.</text>
</comment>
<dbReference type="InterPro" id="IPR036806">
    <property type="entry name" value="YozE_SAM-like_sf"/>
</dbReference>
<gene>
    <name evidence="2" type="ORF">F0254_25340</name>
</gene>
<sequence length="150" mass="17003">MKTCYEWLIGRKDETSVIGDLANDVIADECAPTGQNSYKFWLEHLQKHGAIDEAKSALKSAWFEYLESRKANGFKGWLTLQINRSDLVGDLAKDVANDKETPKGKGSFQKWHDYLLSKGACDGAIEALNIAWDNYKYDLNPSVEPEYEYS</sequence>
<dbReference type="Proteomes" id="UP000532247">
    <property type="component" value="Unassembled WGS sequence"/>
</dbReference>
<dbReference type="RefSeq" id="WP_115386064.1">
    <property type="nucleotide sequence ID" value="NZ_CP118930.1"/>
</dbReference>
<dbReference type="Pfam" id="PF06855">
    <property type="entry name" value="YozE_SAM_like"/>
    <property type="match status" value="2"/>
</dbReference>
<reference evidence="2 3" key="1">
    <citation type="submission" date="2019-09" db="EMBL/GenBank/DDBJ databases">
        <title>Draft genome sequencing and comparative genomics of hatchery-associated Vibrios.</title>
        <authorList>
            <person name="Kehlet-Delgado H."/>
            <person name="Mueller R.S."/>
        </authorList>
    </citation>
    <scope>NUCLEOTIDE SEQUENCE [LARGE SCALE GENOMIC DNA]</scope>
    <source>
        <strain evidence="2 3">081416A</strain>
    </source>
</reference>
<protein>
    <recommendedName>
        <fullName evidence="1">YozE SAM-like domain-containing protein</fullName>
    </recommendedName>
</protein>
<dbReference type="InterPro" id="IPR023089">
    <property type="entry name" value="YozE_SAM-like"/>
</dbReference>
<name>A0A7Y4F0X1_VIBAL</name>
<dbReference type="SUPFAM" id="SSF140652">
    <property type="entry name" value="YozE-like"/>
    <property type="match status" value="2"/>
</dbReference>
<dbReference type="EMBL" id="VTYF01000032">
    <property type="protein sequence ID" value="NOI12131.1"/>
    <property type="molecule type" value="Genomic_DNA"/>
</dbReference>
<evidence type="ECO:0000259" key="1">
    <source>
        <dbReference type="Pfam" id="PF06855"/>
    </source>
</evidence>
<feature type="domain" description="YozE SAM-like" evidence="1">
    <location>
        <begin position="74"/>
        <end position="136"/>
    </location>
</feature>
<evidence type="ECO:0000313" key="2">
    <source>
        <dbReference type="EMBL" id="NOI12131.1"/>
    </source>
</evidence>